<evidence type="ECO:0000313" key="4">
    <source>
        <dbReference type="EMBL" id="KAK2839492.1"/>
    </source>
</evidence>
<evidence type="ECO:0000256" key="1">
    <source>
        <dbReference type="ARBA" id="ARBA00022723"/>
    </source>
</evidence>
<dbReference type="AlphaFoldDB" id="A0AA88MIY9"/>
<dbReference type="InterPro" id="IPR046349">
    <property type="entry name" value="C1-like_sf"/>
</dbReference>
<dbReference type="EMBL" id="JAUPFM010000010">
    <property type="protein sequence ID" value="KAK2839492.1"/>
    <property type="molecule type" value="Genomic_DNA"/>
</dbReference>
<reference evidence="4" key="1">
    <citation type="submission" date="2023-07" db="EMBL/GenBank/DDBJ databases">
        <title>Chromosome-level Genome Assembly of Striped Snakehead (Channa striata).</title>
        <authorList>
            <person name="Liu H."/>
        </authorList>
    </citation>
    <scope>NUCLEOTIDE SEQUENCE</scope>
    <source>
        <strain evidence="4">Gz</strain>
        <tissue evidence="4">Muscle</tissue>
    </source>
</reference>
<keyword evidence="2" id="KW-0862">Zinc</keyword>
<keyword evidence="5" id="KW-1185">Reference proteome</keyword>
<dbReference type="SUPFAM" id="SSF57889">
    <property type="entry name" value="Cysteine-rich domain"/>
    <property type="match status" value="1"/>
</dbReference>
<dbReference type="Gene3D" id="3.30.60.20">
    <property type="match status" value="1"/>
</dbReference>
<dbReference type="Pfam" id="PF00130">
    <property type="entry name" value="C1_1"/>
    <property type="match status" value="1"/>
</dbReference>
<evidence type="ECO:0000259" key="3">
    <source>
        <dbReference type="PROSITE" id="PS50081"/>
    </source>
</evidence>
<dbReference type="Proteomes" id="UP001187415">
    <property type="component" value="Unassembled WGS sequence"/>
</dbReference>
<organism evidence="4 5">
    <name type="scientific">Channa striata</name>
    <name type="common">Snakehead murrel</name>
    <name type="synonym">Ophicephalus striatus</name>
    <dbReference type="NCBI Taxonomy" id="64152"/>
    <lineage>
        <taxon>Eukaryota</taxon>
        <taxon>Metazoa</taxon>
        <taxon>Chordata</taxon>
        <taxon>Craniata</taxon>
        <taxon>Vertebrata</taxon>
        <taxon>Euteleostomi</taxon>
        <taxon>Actinopterygii</taxon>
        <taxon>Neopterygii</taxon>
        <taxon>Teleostei</taxon>
        <taxon>Neoteleostei</taxon>
        <taxon>Acanthomorphata</taxon>
        <taxon>Anabantaria</taxon>
        <taxon>Anabantiformes</taxon>
        <taxon>Channoidei</taxon>
        <taxon>Channidae</taxon>
        <taxon>Channa</taxon>
    </lineage>
</organism>
<keyword evidence="1" id="KW-0479">Metal-binding</keyword>
<dbReference type="PROSITE" id="PS50081">
    <property type="entry name" value="ZF_DAG_PE_2"/>
    <property type="match status" value="1"/>
</dbReference>
<name>A0AA88MIY9_CHASR</name>
<evidence type="ECO:0000313" key="5">
    <source>
        <dbReference type="Proteomes" id="UP001187415"/>
    </source>
</evidence>
<dbReference type="InterPro" id="IPR002219">
    <property type="entry name" value="PKC_DAG/PE"/>
</dbReference>
<dbReference type="SMART" id="SM00109">
    <property type="entry name" value="C1"/>
    <property type="match status" value="1"/>
</dbReference>
<comment type="caution">
    <text evidence="4">The sequence shown here is derived from an EMBL/GenBank/DDBJ whole genome shotgun (WGS) entry which is preliminary data.</text>
</comment>
<protein>
    <recommendedName>
        <fullName evidence="3">Phorbol-ester/DAG-type domain-containing protein</fullName>
    </recommendedName>
</protein>
<gene>
    <name evidence="4" type="ORF">Q5P01_013232</name>
</gene>
<dbReference type="GO" id="GO:0046872">
    <property type="term" value="F:metal ion binding"/>
    <property type="evidence" value="ECO:0007669"/>
    <property type="project" value="UniProtKB-KW"/>
</dbReference>
<accession>A0AA88MIY9</accession>
<feature type="domain" description="Phorbol-ester/DAG-type" evidence="3">
    <location>
        <begin position="36"/>
        <end position="83"/>
    </location>
</feature>
<sequence length="101" mass="11451">MPSVSLSLPAALAGPARTWVCLSCMFWPEELEALHSHTFRVKTFKKAKQCSVCKQTIIQDGLICRVCRIACHKKCEVKYVGESREQARVLSITDWISLILR</sequence>
<evidence type="ECO:0000256" key="2">
    <source>
        <dbReference type="ARBA" id="ARBA00022833"/>
    </source>
</evidence>
<proteinExistence type="predicted"/>